<comment type="caution">
    <text evidence="2">The sequence shown here is derived from an EMBL/GenBank/DDBJ whole genome shotgun (WGS) entry which is preliminary data.</text>
</comment>
<sequence>MGIPTKRDLPHTHTHLPTYQQQATSNHHTFTMYPTRSAPRPPRETASLPPNHPFATNFKPFDYHASSSASSLQSSSYHHARAYSSSRSRTPTSHTASLAKPLSPSRISTPCRAVDDFGCFYQPRDAYSRSTKSNAESIPPAYTSLPVELSLFDPRPRQTLLQDVEFILGKKLRFPFMEKYTSSDMEKKVKSKGEKDKKKCRKLTKEKEYDEDWSLWEGMDLAADEVVVIRSEKGKTYRGVREGNWI</sequence>
<feature type="compositionally biased region" description="Basic and acidic residues" evidence="1">
    <location>
        <begin position="1"/>
        <end position="11"/>
    </location>
</feature>
<evidence type="ECO:0000256" key="1">
    <source>
        <dbReference type="SAM" id="MobiDB-lite"/>
    </source>
</evidence>
<evidence type="ECO:0000313" key="3">
    <source>
        <dbReference type="Proteomes" id="UP000199727"/>
    </source>
</evidence>
<feature type="region of interest" description="Disordered" evidence="1">
    <location>
        <begin position="1"/>
        <end position="53"/>
    </location>
</feature>
<feature type="compositionally biased region" description="Polar residues" evidence="1">
    <location>
        <begin position="15"/>
        <end position="34"/>
    </location>
</feature>
<dbReference type="Proteomes" id="UP000199727">
    <property type="component" value="Unassembled WGS sequence"/>
</dbReference>
<dbReference type="OrthoDB" id="2575738at2759"/>
<reference evidence="2 3" key="1">
    <citation type="submission" date="2017-06" db="EMBL/GenBank/DDBJ databases">
        <title>Global population genomics of the pathogenic fungus Cryptococcus neoformans var. grubii.</title>
        <authorList>
            <person name="Cuomo C."/>
            <person name="Litvintseva A."/>
            <person name="Chen Y."/>
            <person name="Young S."/>
            <person name="Zeng Q."/>
            <person name="Chapman S."/>
            <person name="Gujja S."/>
            <person name="Saif S."/>
            <person name="Birren B."/>
        </authorList>
    </citation>
    <scope>NUCLEOTIDE SEQUENCE [LARGE SCALE GENOMIC DNA]</scope>
    <source>
        <strain evidence="2 3">Tu259-1</strain>
    </source>
</reference>
<accession>A0A854QPV7</accession>
<evidence type="ECO:0000313" key="2">
    <source>
        <dbReference type="EMBL" id="OXG27742.1"/>
    </source>
</evidence>
<name>A0A854QPV7_CRYNE</name>
<gene>
    <name evidence="2" type="ORF">C361_01013</name>
</gene>
<proteinExistence type="predicted"/>
<feature type="compositionally biased region" description="Low complexity" evidence="1">
    <location>
        <begin position="80"/>
        <end position="97"/>
    </location>
</feature>
<feature type="region of interest" description="Disordered" evidence="1">
    <location>
        <begin position="80"/>
        <end position="105"/>
    </location>
</feature>
<dbReference type="EMBL" id="AMKT01000018">
    <property type="protein sequence ID" value="OXG27742.1"/>
    <property type="molecule type" value="Genomic_DNA"/>
</dbReference>
<protein>
    <submittedName>
        <fullName evidence="2">Uncharacterized protein</fullName>
    </submittedName>
</protein>
<dbReference type="AlphaFoldDB" id="A0A854QPV7"/>
<organism evidence="2 3">
    <name type="scientific">Cryptococcus neoformans Tu259-1</name>
    <dbReference type="NCBI Taxonomy" id="1230072"/>
    <lineage>
        <taxon>Eukaryota</taxon>
        <taxon>Fungi</taxon>
        <taxon>Dikarya</taxon>
        <taxon>Basidiomycota</taxon>
        <taxon>Agaricomycotina</taxon>
        <taxon>Tremellomycetes</taxon>
        <taxon>Tremellales</taxon>
        <taxon>Cryptococcaceae</taxon>
        <taxon>Cryptococcus</taxon>
        <taxon>Cryptococcus neoformans species complex</taxon>
    </lineage>
</organism>